<dbReference type="OrthoDB" id="3067660at2759"/>
<evidence type="ECO:0000313" key="2">
    <source>
        <dbReference type="EMBL" id="PVU90193.1"/>
    </source>
</evidence>
<reference evidence="2 3" key="1">
    <citation type="journal article" date="2018" name="MBio">
        <title>Comparative Genomics Reveals the Core Gene Toolbox for the Fungus-Insect Symbiosis.</title>
        <authorList>
            <person name="Wang Y."/>
            <person name="Stata M."/>
            <person name="Wang W."/>
            <person name="Stajich J.E."/>
            <person name="White M.M."/>
            <person name="Moncalvo J.M."/>
        </authorList>
    </citation>
    <scope>NUCLEOTIDE SEQUENCE [LARGE SCALE GENOMIC DNA]</scope>
    <source>
        <strain evidence="2 3">SWE-8-4</strain>
    </source>
</reference>
<sequence>MTLDFESSSPSSTLADDTTGNSRNSTNWDSIFFNITQSDYEFTKTLKATSNNKAAGIDAVPSEIWKLAQQEANLTTNFSKLILK</sequence>
<proteinExistence type="predicted"/>
<organism evidence="2 3">
    <name type="scientific">Smittium simulii</name>
    <dbReference type="NCBI Taxonomy" id="133385"/>
    <lineage>
        <taxon>Eukaryota</taxon>
        <taxon>Fungi</taxon>
        <taxon>Fungi incertae sedis</taxon>
        <taxon>Zoopagomycota</taxon>
        <taxon>Kickxellomycotina</taxon>
        <taxon>Harpellomycetes</taxon>
        <taxon>Harpellales</taxon>
        <taxon>Legeriomycetaceae</taxon>
        <taxon>Smittium</taxon>
    </lineage>
</organism>
<feature type="region of interest" description="Disordered" evidence="1">
    <location>
        <begin position="1"/>
        <end position="27"/>
    </location>
</feature>
<comment type="caution">
    <text evidence="2">The sequence shown here is derived from an EMBL/GenBank/DDBJ whole genome shotgun (WGS) entry which is preliminary data.</text>
</comment>
<keyword evidence="3" id="KW-1185">Reference proteome</keyword>
<gene>
    <name evidence="2" type="ORF">BB561_004970</name>
</gene>
<dbReference type="AlphaFoldDB" id="A0A2T9YCY2"/>
<protein>
    <submittedName>
        <fullName evidence="2">Uncharacterized protein</fullName>
    </submittedName>
</protein>
<evidence type="ECO:0000313" key="3">
    <source>
        <dbReference type="Proteomes" id="UP000245383"/>
    </source>
</evidence>
<accession>A0A2T9YCY2</accession>
<dbReference type="Proteomes" id="UP000245383">
    <property type="component" value="Unassembled WGS sequence"/>
</dbReference>
<evidence type="ECO:0000256" key="1">
    <source>
        <dbReference type="SAM" id="MobiDB-lite"/>
    </source>
</evidence>
<dbReference type="EMBL" id="MBFR01000269">
    <property type="protein sequence ID" value="PVU90193.1"/>
    <property type="molecule type" value="Genomic_DNA"/>
</dbReference>
<name>A0A2T9YCY2_9FUNG</name>